<evidence type="ECO:0000313" key="1">
    <source>
        <dbReference type="EMBL" id="ADO73924.1"/>
    </source>
</evidence>
<dbReference type="RefSeq" id="WP_002614868.1">
    <property type="nucleotide sequence ID" value="NC_014623.1"/>
</dbReference>
<dbReference type="Proteomes" id="UP000001351">
    <property type="component" value="Chromosome"/>
</dbReference>
<dbReference type="eggNOG" id="COG3266">
    <property type="taxonomic scope" value="Bacteria"/>
</dbReference>
<evidence type="ECO:0000313" key="4">
    <source>
        <dbReference type="Proteomes" id="UP000032702"/>
    </source>
</evidence>
<evidence type="ECO:0000313" key="2">
    <source>
        <dbReference type="EMBL" id="EAU65819.1"/>
    </source>
</evidence>
<dbReference type="AlphaFoldDB" id="Q08ZB7"/>
<evidence type="ECO:0000313" key="3">
    <source>
        <dbReference type="Proteomes" id="UP000001351"/>
    </source>
</evidence>
<name>Q08ZB7_STIAD</name>
<reference evidence="1 3" key="2">
    <citation type="journal article" date="2011" name="Mol. Biol. Evol.">
        <title>Comparative genomic analysis of fruiting body formation in Myxococcales.</title>
        <authorList>
            <person name="Huntley S."/>
            <person name="Hamann N."/>
            <person name="Wegener-Feldbrugge S."/>
            <person name="Treuner-Lange A."/>
            <person name="Kube M."/>
            <person name="Reinhardt R."/>
            <person name="Klages S."/>
            <person name="Muller R."/>
            <person name="Ronning C.M."/>
            <person name="Nierman W.C."/>
            <person name="Sogaard-Andersen L."/>
        </authorList>
    </citation>
    <scope>NUCLEOTIDE SEQUENCE [LARGE SCALE GENOMIC DNA]</scope>
    <source>
        <strain evidence="1 3">DW4/3-1</strain>
    </source>
</reference>
<keyword evidence="3" id="KW-1185">Reference proteome</keyword>
<dbReference type="Proteomes" id="UP000032702">
    <property type="component" value="Unassembled WGS sequence"/>
</dbReference>
<reference evidence="2 4" key="1">
    <citation type="submission" date="2006-04" db="EMBL/GenBank/DDBJ databases">
        <authorList>
            <person name="Nierman W.C."/>
        </authorList>
    </citation>
    <scope>NUCLEOTIDE SEQUENCE [LARGE SCALE GENOMIC DNA]</scope>
    <source>
        <strain evidence="2 4">DW4/3-1</strain>
    </source>
</reference>
<dbReference type="HOGENOM" id="CLU_2144310_0_0_7"/>
<protein>
    <submittedName>
        <fullName evidence="2">Uncharacterized protein</fullName>
    </submittedName>
</protein>
<dbReference type="KEGG" id="sur:STAUR_6167"/>
<dbReference type="EMBL" id="AAMD01000071">
    <property type="protein sequence ID" value="EAU65819.1"/>
    <property type="molecule type" value="Genomic_DNA"/>
</dbReference>
<dbReference type="EMBL" id="CP002271">
    <property type="protein sequence ID" value="ADO73924.1"/>
    <property type="molecule type" value="Genomic_DNA"/>
</dbReference>
<dbReference type="STRING" id="378806.STAUR_6167"/>
<accession>Q08ZB7</accession>
<gene>
    <name evidence="1" type="ordered locus">STAUR_6167</name>
    <name evidence="2" type="ORF">STIAU_6209</name>
</gene>
<proteinExistence type="predicted"/>
<sequence length="112" mass="11974">MQSKLITDRAALFLGDAARVGEDGPFPESLTSYTGTMHRKVAEAGGVDDVRFAGSDSALGFGKWRGALAMAVCADLPQPYAYGEPGIVHSALLQVIVETIESDFDVVIRIMR</sequence>
<organism evidence="2 4">
    <name type="scientific">Stigmatella aurantiaca (strain DW4/3-1)</name>
    <dbReference type="NCBI Taxonomy" id="378806"/>
    <lineage>
        <taxon>Bacteria</taxon>
        <taxon>Pseudomonadati</taxon>
        <taxon>Myxococcota</taxon>
        <taxon>Myxococcia</taxon>
        <taxon>Myxococcales</taxon>
        <taxon>Cystobacterineae</taxon>
        <taxon>Archangiaceae</taxon>
        <taxon>Stigmatella</taxon>
    </lineage>
</organism>
<dbReference type="OrthoDB" id="5384800at2"/>